<dbReference type="EMBL" id="MU864415">
    <property type="protein sequence ID" value="KAK4186819.1"/>
    <property type="molecule type" value="Genomic_DNA"/>
</dbReference>
<feature type="compositionally biased region" description="Low complexity" evidence="1">
    <location>
        <begin position="168"/>
        <end position="188"/>
    </location>
</feature>
<evidence type="ECO:0000256" key="1">
    <source>
        <dbReference type="SAM" id="MobiDB-lite"/>
    </source>
</evidence>
<feature type="compositionally biased region" description="Basic and acidic residues" evidence="1">
    <location>
        <begin position="422"/>
        <end position="433"/>
    </location>
</feature>
<comment type="caution">
    <text evidence="2">The sequence shown here is derived from an EMBL/GenBank/DDBJ whole genome shotgun (WGS) entry which is preliminary data.</text>
</comment>
<feature type="compositionally biased region" description="Basic and acidic residues" evidence="1">
    <location>
        <begin position="366"/>
        <end position="378"/>
    </location>
</feature>
<feature type="compositionally biased region" description="Basic and acidic residues" evidence="1">
    <location>
        <begin position="528"/>
        <end position="539"/>
    </location>
</feature>
<feature type="compositionally biased region" description="Basic and acidic residues" evidence="1">
    <location>
        <begin position="732"/>
        <end position="745"/>
    </location>
</feature>
<feature type="compositionally biased region" description="Pro residues" evidence="1">
    <location>
        <begin position="205"/>
        <end position="214"/>
    </location>
</feature>
<name>A0AAN7AHI0_9PEZI</name>
<feature type="region of interest" description="Disordered" evidence="1">
    <location>
        <begin position="684"/>
        <end position="760"/>
    </location>
</feature>
<feature type="region of interest" description="Disordered" evidence="1">
    <location>
        <begin position="249"/>
        <end position="297"/>
    </location>
</feature>
<feature type="compositionally biased region" description="Polar residues" evidence="1">
    <location>
        <begin position="496"/>
        <end position="506"/>
    </location>
</feature>
<dbReference type="AlphaFoldDB" id="A0AAN7AHI0"/>
<feature type="compositionally biased region" description="Basic and acidic residues" evidence="1">
    <location>
        <begin position="564"/>
        <end position="574"/>
    </location>
</feature>
<feature type="compositionally biased region" description="Low complexity" evidence="1">
    <location>
        <begin position="544"/>
        <end position="561"/>
    </location>
</feature>
<gene>
    <name evidence="2" type="ORF">QBC35DRAFT_254881</name>
</gene>
<protein>
    <submittedName>
        <fullName evidence="2">Uncharacterized protein</fullName>
    </submittedName>
</protein>
<feature type="region of interest" description="Disordered" evidence="1">
    <location>
        <begin position="464"/>
        <end position="598"/>
    </location>
</feature>
<accession>A0AAN7AHI0</accession>
<feature type="compositionally biased region" description="Basic and acidic residues" evidence="1">
    <location>
        <begin position="704"/>
        <end position="719"/>
    </location>
</feature>
<evidence type="ECO:0000313" key="3">
    <source>
        <dbReference type="Proteomes" id="UP001302126"/>
    </source>
</evidence>
<organism evidence="2 3">
    <name type="scientific">Podospora australis</name>
    <dbReference type="NCBI Taxonomy" id="1536484"/>
    <lineage>
        <taxon>Eukaryota</taxon>
        <taxon>Fungi</taxon>
        <taxon>Dikarya</taxon>
        <taxon>Ascomycota</taxon>
        <taxon>Pezizomycotina</taxon>
        <taxon>Sordariomycetes</taxon>
        <taxon>Sordariomycetidae</taxon>
        <taxon>Sordariales</taxon>
        <taxon>Podosporaceae</taxon>
        <taxon>Podospora</taxon>
    </lineage>
</organism>
<keyword evidence="3" id="KW-1185">Reference proteome</keyword>
<proteinExistence type="predicted"/>
<feature type="region of interest" description="Disordered" evidence="1">
    <location>
        <begin position="363"/>
        <end position="444"/>
    </location>
</feature>
<reference evidence="2" key="1">
    <citation type="journal article" date="2023" name="Mol. Phylogenet. Evol.">
        <title>Genome-scale phylogeny and comparative genomics of the fungal order Sordariales.</title>
        <authorList>
            <person name="Hensen N."/>
            <person name="Bonometti L."/>
            <person name="Westerberg I."/>
            <person name="Brannstrom I.O."/>
            <person name="Guillou S."/>
            <person name="Cros-Aarteil S."/>
            <person name="Calhoun S."/>
            <person name="Haridas S."/>
            <person name="Kuo A."/>
            <person name="Mondo S."/>
            <person name="Pangilinan J."/>
            <person name="Riley R."/>
            <person name="LaButti K."/>
            <person name="Andreopoulos B."/>
            <person name="Lipzen A."/>
            <person name="Chen C."/>
            <person name="Yan M."/>
            <person name="Daum C."/>
            <person name="Ng V."/>
            <person name="Clum A."/>
            <person name="Steindorff A."/>
            <person name="Ohm R.A."/>
            <person name="Martin F."/>
            <person name="Silar P."/>
            <person name="Natvig D.O."/>
            <person name="Lalanne C."/>
            <person name="Gautier V."/>
            <person name="Ament-Velasquez S.L."/>
            <person name="Kruys A."/>
            <person name="Hutchinson M.I."/>
            <person name="Powell A.J."/>
            <person name="Barry K."/>
            <person name="Miller A.N."/>
            <person name="Grigoriev I.V."/>
            <person name="Debuchy R."/>
            <person name="Gladieux P."/>
            <person name="Hiltunen Thoren M."/>
            <person name="Johannesson H."/>
        </authorList>
    </citation>
    <scope>NUCLEOTIDE SEQUENCE</scope>
    <source>
        <strain evidence="2">PSN309</strain>
    </source>
</reference>
<dbReference type="Proteomes" id="UP001302126">
    <property type="component" value="Unassembled WGS sequence"/>
</dbReference>
<sequence length="760" mass="85978">MSIRVRSRSPRPYRRSRSVVRIVTPQEEEKEAYQRSRRQSKSRNGRRATSRTHSVNPEYRRPISYTESYITEPPAPRPVNVNPFGGLRALAPLPPLTLPNPPPYPPPGPWIATGFHPPGYVVPVVPNGNHPPYVPSRPVHPVQYPVPTPTPYANRVYYPVQPQPAPTAAPAQTIPEPTYGGPEPYGTTNADANKTSKVTSNDIRGPPPTDPPSPTLTNSDMVSTLNSELAQVHSELKLLKKQQELREQAERAHKELKAEKEKKELEEQLRQVQKDLDKERKQKTKQAEEARKRAKREVEARLELERRANEERNRQERDVGLRAVLENQQRLEAALLDQKRQNQELLSEVRAGLQREAQTALQRLPAPKDRPSWDDHGHPNSNPFASRQTHRSPERSLRHSLPHSRLPDRHMPVMLPEPDDWAPEHHHHTDLQRTKYRRGSPVPFDDHHVGDVDYHLDRRFNPISTPAYSDIDRFNPDDATTPTTTTSKSIAESDLPGTSTGPSSPAVSPDQKPPSSNVRSPPASHQGESSKRFHARADTVTDDSPSPASSHSSKAKGSLSPPTDAEKRDRRRETLANLAPRVRRRTTDEGQATSPNTLALVRDRHNHDEHDPERHHHSTELALRPRPELETSRQYREVKPDLAMPGISYNEHGNENVTVLQVNIPLPSFLKPGGSQANPRPFGENASVQHPGRVEGYPPPVIRGPRDEYSGGDIRDGRVVRYGYDGREDEYDNRYDYDDDNDRHGRNGGYAHLDRPRYGR</sequence>
<reference evidence="2" key="2">
    <citation type="submission" date="2023-05" db="EMBL/GenBank/DDBJ databases">
        <authorList>
            <consortium name="Lawrence Berkeley National Laboratory"/>
            <person name="Steindorff A."/>
            <person name="Hensen N."/>
            <person name="Bonometti L."/>
            <person name="Westerberg I."/>
            <person name="Brannstrom I.O."/>
            <person name="Guillou S."/>
            <person name="Cros-Aarteil S."/>
            <person name="Calhoun S."/>
            <person name="Haridas S."/>
            <person name="Kuo A."/>
            <person name="Mondo S."/>
            <person name="Pangilinan J."/>
            <person name="Riley R."/>
            <person name="Labutti K."/>
            <person name="Andreopoulos B."/>
            <person name="Lipzen A."/>
            <person name="Chen C."/>
            <person name="Yanf M."/>
            <person name="Daum C."/>
            <person name="Ng V."/>
            <person name="Clum A."/>
            <person name="Ohm R."/>
            <person name="Martin F."/>
            <person name="Silar P."/>
            <person name="Natvig D."/>
            <person name="Lalanne C."/>
            <person name="Gautier V."/>
            <person name="Ament-Velasquez S.L."/>
            <person name="Kruys A."/>
            <person name="Hutchinson M.I."/>
            <person name="Powell A.J."/>
            <person name="Barry K."/>
            <person name="Miller A.N."/>
            <person name="Grigoriev I.V."/>
            <person name="Debuchy R."/>
            <person name="Gladieux P."/>
            <person name="Thoren M.H."/>
            <person name="Johannesson H."/>
        </authorList>
    </citation>
    <scope>NUCLEOTIDE SEQUENCE</scope>
    <source>
        <strain evidence="2">PSN309</strain>
    </source>
</reference>
<feature type="compositionally biased region" description="Basic residues" evidence="1">
    <location>
        <begin position="1"/>
        <end position="18"/>
    </location>
</feature>
<feature type="compositionally biased region" description="Basic residues" evidence="1">
    <location>
        <begin position="35"/>
        <end position="50"/>
    </location>
</feature>
<feature type="region of interest" description="Disordered" evidence="1">
    <location>
        <begin position="163"/>
        <end position="220"/>
    </location>
</feature>
<feature type="compositionally biased region" description="Polar residues" evidence="1">
    <location>
        <begin position="189"/>
        <end position="202"/>
    </location>
</feature>
<feature type="region of interest" description="Disordered" evidence="1">
    <location>
        <begin position="1"/>
        <end position="61"/>
    </location>
</feature>
<evidence type="ECO:0000313" key="2">
    <source>
        <dbReference type="EMBL" id="KAK4186819.1"/>
    </source>
</evidence>